<keyword evidence="4" id="KW-0274">FAD</keyword>
<proteinExistence type="inferred from homology"/>
<dbReference type="PANTHER" id="PTHR11985:SF15">
    <property type="entry name" value="GLYCEROL-3-PHOSPHATE DEHYDROGENASE, MITOCHONDRIAL"/>
    <property type="match status" value="1"/>
</dbReference>
<dbReference type="InterPro" id="IPR031656">
    <property type="entry name" value="DAO_C"/>
</dbReference>
<evidence type="ECO:0000313" key="8">
    <source>
        <dbReference type="EMBL" id="MBD8010697.1"/>
    </source>
</evidence>
<evidence type="ECO:0000256" key="1">
    <source>
        <dbReference type="ARBA" id="ARBA00001974"/>
    </source>
</evidence>
<protein>
    <submittedName>
        <fullName evidence="8">Glycerol-3-phosphate dehydrogenase/oxidase</fullName>
    </submittedName>
</protein>
<dbReference type="PRINTS" id="PR01001">
    <property type="entry name" value="FADG3PDH"/>
</dbReference>
<accession>A0ABR8W105</accession>
<evidence type="ECO:0000256" key="2">
    <source>
        <dbReference type="ARBA" id="ARBA00007330"/>
    </source>
</evidence>
<dbReference type="InterPro" id="IPR036188">
    <property type="entry name" value="FAD/NAD-bd_sf"/>
</dbReference>
<dbReference type="EMBL" id="JACSPX010000001">
    <property type="protein sequence ID" value="MBD8010697.1"/>
    <property type="molecule type" value="Genomic_DNA"/>
</dbReference>
<name>A0ABR8W105_9MICO</name>
<dbReference type="Pfam" id="PF16901">
    <property type="entry name" value="DAO_C"/>
    <property type="match status" value="1"/>
</dbReference>
<keyword evidence="3" id="KW-0285">Flavoprotein</keyword>
<dbReference type="Gene3D" id="1.10.8.870">
    <property type="entry name" value="Alpha-glycerophosphate oxidase, cap domain"/>
    <property type="match status" value="1"/>
</dbReference>
<gene>
    <name evidence="8" type="ORF">H9633_00085</name>
</gene>
<dbReference type="InterPro" id="IPR038299">
    <property type="entry name" value="DAO_C_sf"/>
</dbReference>
<dbReference type="Gene3D" id="3.30.9.10">
    <property type="entry name" value="D-Amino Acid Oxidase, subunit A, domain 2"/>
    <property type="match status" value="1"/>
</dbReference>
<dbReference type="InterPro" id="IPR000447">
    <property type="entry name" value="G3P_DH_FAD-dep"/>
</dbReference>
<dbReference type="Pfam" id="PF01266">
    <property type="entry name" value="DAO"/>
    <property type="match status" value="1"/>
</dbReference>
<evidence type="ECO:0000259" key="6">
    <source>
        <dbReference type="Pfam" id="PF01266"/>
    </source>
</evidence>
<evidence type="ECO:0000256" key="4">
    <source>
        <dbReference type="ARBA" id="ARBA00022827"/>
    </source>
</evidence>
<dbReference type="InterPro" id="IPR006076">
    <property type="entry name" value="FAD-dep_OxRdtase"/>
</dbReference>
<evidence type="ECO:0000256" key="5">
    <source>
        <dbReference type="ARBA" id="ARBA00023002"/>
    </source>
</evidence>
<comment type="similarity">
    <text evidence="2">Belongs to the FAD-dependent glycerol-3-phosphate dehydrogenase family.</text>
</comment>
<comment type="caution">
    <text evidence="8">The sequence shown here is derived from an EMBL/GenBank/DDBJ whole genome shotgun (WGS) entry which is preliminary data.</text>
</comment>
<dbReference type="Gene3D" id="3.50.50.60">
    <property type="entry name" value="FAD/NAD(P)-binding domain"/>
    <property type="match status" value="1"/>
</dbReference>
<feature type="domain" description="FAD dependent oxidoreductase" evidence="6">
    <location>
        <begin position="25"/>
        <end position="368"/>
    </location>
</feature>
<sequence length="572" mass="62961">MIESTHSSRERQQVEAVRESGRTTVLIIGAGINGISTFRDLALQGVDVLLVERGDFASGASAASSHMIHGGIRYLENGEFRLVRESVQERNGLLKIAPHYVKPLQTTIPIYSTFSGILSAPLRFLTHRSGKPQERGAFLIKVGLTIYDTFSRDGGVVPRHRFLGRKRSLSELPALDPKIKYTATYYDASMHDPERLALDVLQDGRAAHPGAVALNYVEAVGRTAEGVLLRDLETGTEFTVSADVVVNASGPWTDLTNDALGEETRFMGGTKGSHIVLDHPELLDATGGREIFFEHSDGRIVLIYPLKGRVLVGTTDIDADPREVPVCTEEEIDYFFDLIHHVFPSIPVSRDQIVFTFSGIRPLPRHEDTAPGFVSRDYRVEVDRDGDVPLVSLVGGKWTTFRALGESLSDVVLGLIGRGRRVSTVGRAIGGGQGFPRTARARHSWIEQNLSGAGDRAERLLTRYGTHAADVWQFIQEGDDAPLADGDLSTRELMWMIEREHAVRLQDVILRRTSLAFTGEVTGEVLVELTDAMAPLLGWDDGRRIAELEDTRSLLNDRHGLDVPALPSHQNG</sequence>
<feature type="domain" description="Alpha-glycerophosphate oxidase C-terminal" evidence="7">
    <location>
        <begin position="424"/>
        <end position="543"/>
    </location>
</feature>
<reference evidence="8 9" key="1">
    <citation type="submission" date="2020-08" db="EMBL/GenBank/DDBJ databases">
        <title>A Genomic Blueprint of the Chicken Gut Microbiome.</title>
        <authorList>
            <person name="Gilroy R."/>
            <person name="Ravi A."/>
            <person name="Getino M."/>
            <person name="Pursley I."/>
            <person name="Horton D.L."/>
            <person name="Alikhan N.-F."/>
            <person name="Baker D."/>
            <person name="Gharbi K."/>
            <person name="Hall N."/>
            <person name="Watson M."/>
            <person name="Adriaenssens E.M."/>
            <person name="Foster-Nyarko E."/>
            <person name="Jarju S."/>
            <person name="Secka A."/>
            <person name="Antonio M."/>
            <person name="Oren A."/>
            <person name="Chaudhuri R."/>
            <person name="La Ragione R.M."/>
            <person name="Hildebrand F."/>
            <person name="Pallen M.J."/>
        </authorList>
    </citation>
    <scope>NUCLEOTIDE SEQUENCE [LARGE SCALE GENOMIC DNA]</scope>
    <source>
        <strain evidence="8 9">Re1</strain>
    </source>
</reference>
<evidence type="ECO:0000259" key="7">
    <source>
        <dbReference type="Pfam" id="PF16901"/>
    </source>
</evidence>
<dbReference type="SUPFAM" id="SSF51905">
    <property type="entry name" value="FAD/NAD(P)-binding domain"/>
    <property type="match status" value="1"/>
</dbReference>
<dbReference type="RefSeq" id="WP_191711680.1">
    <property type="nucleotide sequence ID" value="NZ_JACSPX010000001.1"/>
</dbReference>
<evidence type="ECO:0000256" key="3">
    <source>
        <dbReference type="ARBA" id="ARBA00022630"/>
    </source>
</evidence>
<evidence type="ECO:0000313" key="9">
    <source>
        <dbReference type="Proteomes" id="UP000611521"/>
    </source>
</evidence>
<dbReference type="PANTHER" id="PTHR11985">
    <property type="entry name" value="GLYCEROL-3-PHOSPHATE DEHYDROGENASE"/>
    <property type="match status" value="1"/>
</dbReference>
<keyword evidence="9" id="KW-1185">Reference proteome</keyword>
<dbReference type="Proteomes" id="UP000611521">
    <property type="component" value="Unassembled WGS sequence"/>
</dbReference>
<organism evidence="8 9">
    <name type="scientific">Microbacterium commune</name>
    <dbReference type="NCBI Taxonomy" id="2762219"/>
    <lineage>
        <taxon>Bacteria</taxon>
        <taxon>Bacillati</taxon>
        <taxon>Actinomycetota</taxon>
        <taxon>Actinomycetes</taxon>
        <taxon>Micrococcales</taxon>
        <taxon>Microbacteriaceae</taxon>
        <taxon>Microbacterium</taxon>
    </lineage>
</organism>
<keyword evidence="5" id="KW-0560">Oxidoreductase</keyword>
<comment type="cofactor">
    <cofactor evidence="1">
        <name>FAD</name>
        <dbReference type="ChEBI" id="CHEBI:57692"/>
    </cofactor>
</comment>